<keyword evidence="3 7" id="KW-0560">Oxidoreductase</keyword>
<dbReference type="Proteomes" id="UP000217209">
    <property type="component" value="Chromosome"/>
</dbReference>
<evidence type="ECO:0000313" key="8">
    <source>
        <dbReference type="Proteomes" id="UP000217209"/>
    </source>
</evidence>
<dbReference type="InterPro" id="IPR036188">
    <property type="entry name" value="FAD/NAD-bd_sf"/>
</dbReference>
<dbReference type="AlphaFoldDB" id="A0A1Q2HUU0"/>
<proteinExistence type="predicted"/>
<dbReference type="InterPro" id="IPR012727">
    <property type="entry name" value="Gly_oxidase_ThiO"/>
</dbReference>
<dbReference type="Pfam" id="PF01266">
    <property type="entry name" value="DAO"/>
    <property type="match status" value="1"/>
</dbReference>
<dbReference type="GO" id="GO:0009228">
    <property type="term" value="P:thiamine biosynthetic process"/>
    <property type="evidence" value="ECO:0007669"/>
    <property type="project" value="UniProtKB-KW"/>
</dbReference>
<comment type="catalytic activity">
    <reaction evidence="4">
        <text>glycine + O2 + H2O = glyoxylate + H2O2 + NH4(+)</text>
        <dbReference type="Rhea" id="RHEA:11532"/>
        <dbReference type="ChEBI" id="CHEBI:15377"/>
        <dbReference type="ChEBI" id="CHEBI:15379"/>
        <dbReference type="ChEBI" id="CHEBI:16240"/>
        <dbReference type="ChEBI" id="CHEBI:28938"/>
        <dbReference type="ChEBI" id="CHEBI:36655"/>
        <dbReference type="ChEBI" id="CHEBI:57305"/>
        <dbReference type="EC" id="1.4.3.19"/>
    </reaction>
</comment>
<dbReference type="NCBIfam" id="TIGR02352">
    <property type="entry name" value="thiamin_ThiO"/>
    <property type="match status" value="1"/>
</dbReference>
<evidence type="ECO:0000256" key="4">
    <source>
        <dbReference type="ARBA" id="ARBA00049872"/>
    </source>
</evidence>
<dbReference type="Gene3D" id="3.50.50.60">
    <property type="entry name" value="FAD/NAD(P)-binding domain"/>
    <property type="match status" value="1"/>
</dbReference>
<dbReference type="SUPFAM" id="SSF51905">
    <property type="entry name" value="FAD/NAD(P)-binding domain"/>
    <property type="match status" value="1"/>
</dbReference>
<feature type="domain" description="FAD dependent oxidoreductase" evidence="6">
    <location>
        <begin position="8"/>
        <end position="343"/>
    </location>
</feature>
<dbReference type="GO" id="GO:0005737">
    <property type="term" value="C:cytoplasm"/>
    <property type="evidence" value="ECO:0007669"/>
    <property type="project" value="TreeGrafter"/>
</dbReference>
<dbReference type="PANTHER" id="PTHR13847:SF289">
    <property type="entry name" value="GLYCINE OXIDASE"/>
    <property type="match status" value="1"/>
</dbReference>
<protein>
    <recommendedName>
        <fullName evidence="5">glycine oxidase</fullName>
        <ecNumber evidence="5">1.4.3.19</ecNumber>
    </recommendedName>
</protein>
<dbReference type="EC" id="1.4.3.19" evidence="5"/>
<name>A0A1Q2HUU0_9CORY</name>
<evidence type="ECO:0000313" key="7">
    <source>
        <dbReference type="EMBL" id="AQQ14603.1"/>
    </source>
</evidence>
<dbReference type="KEGG" id="cgv:CGLAU_03095"/>
<comment type="pathway">
    <text evidence="1">Cofactor biosynthesis; thiamine diphosphate biosynthesis.</text>
</comment>
<dbReference type="UniPathway" id="UPA00060"/>
<dbReference type="PANTHER" id="PTHR13847">
    <property type="entry name" value="SARCOSINE DEHYDROGENASE-RELATED"/>
    <property type="match status" value="1"/>
</dbReference>
<dbReference type="GO" id="GO:0050660">
    <property type="term" value="F:flavin adenine dinucleotide binding"/>
    <property type="evidence" value="ECO:0007669"/>
    <property type="project" value="InterPro"/>
</dbReference>
<evidence type="ECO:0000259" key="6">
    <source>
        <dbReference type="Pfam" id="PF01266"/>
    </source>
</evidence>
<dbReference type="EMBL" id="CP019688">
    <property type="protein sequence ID" value="AQQ14603.1"/>
    <property type="molecule type" value="Genomic_DNA"/>
</dbReference>
<dbReference type="Gene3D" id="3.30.9.10">
    <property type="entry name" value="D-Amino Acid Oxidase, subunit A, domain 2"/>
    <property type="match status" value="1"/>
</dbReference>
<reference evidence="7 8" key="1">
    <citation type="submission" date="2016-12" db="EMBL/GenBank/DDBJ databases">
        <authorList>
            <person name="Song W.-J."/>
            <person name="Kurnit D.M."/>
        </authorList>
    </citation>
    <scope>NUCLEOTIDE SEQUENCE [LARGE SCALE GENOMIC DNA]</scope>
    <source>
        <strain evidence="7 8">DSM 30827</strain>
    </source>
</reference>
<dbReference type="GO" id="GO:0043799">
    <property type="term" value="F:glycine oxidase activity"/>
    <property type="evidence" value="ECO:0007669"/>
    <property type="project" value="UniProtKB-EC"/>
</dbReference>
<evidence type="ECO:0000256" key="3">
    <source>
        <dbReference type="ARBA" id="ARBA00023002"/>
    </source>
</evidence>
<dbReference type="InterPro" id="IPR006076">
    <property type="entry name" value="FAD-dep_OxRdtase"/>
</dbReference>
<keyword evidence="2" id="KW-0784">Thiamine biosynthesis</keyword>
<accession>A0A1Q2HUU0</accession>
<evidence type="ECO:0000256" key="1">
    <source>
        <dbReference type="ARBA" id="ARBA00004948"/>
    </source>
</evidence>
<evidence type="ECO:0000256" key="2">
    <source>
        <dbReference type="ARBA" id="ARBA00022977"/>
    </source>
</evidence>
<dbReference type="GO" id="GO:0009229">
    <property type="term" value="P:thiamine diphosphate biosynthetic process"/>
    <property type="evidence" value="ECO:0007669"/>
    <property type="project" value="UniProtKB-UniPathway"/>
</dbReference>
<dbReference type="SUPFAM" id="SSF54373">
    <property type="entry name" value="FAD-linked reductases, C-terminal domain"/>
    <property type="match status" value="1"/>
</dbReference>
<keyword evidence="8" id="KW-1185">Reference proteome</keyword>
<organism evidence="7 8">
    <name type="scientific">Corynebacterium glaucum</name>
    <dbReference type="NCBI Taxonomy" id="187491"/>
    <lineage>
        <taxon>Bacteria</taxon>
        <taxon>Bacillati</taxon>
        <taxon>Actinomycetota</taxon>
        <taxon>Actinomycetes</taxon>
        <taxon>Mycobacteriales</taxon>
        <taxon>Corynebacteriaceae</taxon>
        <taxon>Corynebacterium</taxon>
    </lineage>
</organism>
<evidence type="ECO:0000256" key="5">
    <source>
        <dbReference type="ARBA" id="ARBA00050018"/>
    </source>
</evidence>
<gene>
    <name evidence="7" type="primary">hcnC</name>
    <name evidence="7" type="ORF">CGLAU_03095</name>
</gene>
<sequence>MDVSKLSVAVIGGGIIGLATALTLADRGHAVTVYDPDPASGATRHAGGMLAPTAEVVYKQEPLFPLMQAAAQWYPELVALTEKSSTKPTGYRTDGTLVVARDRADNTHLEELREYQSLHGMEVERLTTRQARSLEPALAPSLAGAVGIDGDHQLQPRLFTQSLIDACANASVEFRAAEITDVSEVDADQVLISAGLGAADITGWYEGKNPLDLRPVYGDIIHVSVPEHQYPLLTRVVRGFVEDRPIYLIPREDRTLTIGATTREDGRENPQVQGIYQLLRDAIEICPAIEECDFLEADAGARPGSPDDLPYLGRVSDRVTVSTGYFRHGILLAGMAARCGAELVEQIAPSISLEACDPWRHRRDS</sequence>